<dbReference type="EMBL" id="CP033169">
    <property type="protein sequence ID" value="AYO29971.1"/>
    <property type="molecule type" value="Genomic_DNA"/>
</dbReference>
<gene>
    <name evidence="9" type="ORF">D2962_04560</name>
</gene>
<feature type="transmembrane region" description="Helical" evidence="8">
    <location>
        <begin position="412"/>
        <end position="432"/>
    </location>
</feature>
<comment type="similarity">
    <text evidence="2 7">Belongs to the sodium:solute symporter (SSF) (TC 2.A.21) family.</text>
</comment>
<dbReference type="Pfam" id="PF00474">
    <property type="entry name" value="SSF"/>
    <property type="match status" value="1"/>
</dbReference>
<accession>A0A3G2R3P8</accession>
<proteinExistence type="inferred from homology"/>
<comment type="subcellular location">
    <subcellularLocation>
        <location evidence="1">Membrane</location>
        <topology evidence="1">Multi-pass membrane protein</topology>
    </subcellularLocation>
</comment>
<dbReference type="GO" id="GO:0022857">
    <property type="term" value="F:transmembrane transporter activity"/>
    <property type="evidence" value="ECO:0007669"/>
    <property type="project" value="InterPro"/>
</dbReference>
<feature type="transmembrane region" description="Helical" evidence="8">
    <location>
        <begin position="307"/>
        <end position="335"/>
    </location>
</feature>
<dbReference type="PANTHER" id="PTHR48086">
    <property type="entry name" value="SODIUM/PROLINE SYMPORTER-RELATED"/>
    <property type="match status" value="1"/>
</dbReference>
<dbReference type="PANTHER" id="PTHR48086:SF7">
    <property type="entry name" value="SODIUM-SOLUTE SYMPORTER-RELATED"/>
    <property type="match status" value="1"/>
</dbReference>
<keyword evidence="10" id="KW-1185">Reference proteome</keyword>
<feature type="transmembrane region" description="Helical" evidence="8">
    <location>
        <begin position="154"/>
        <end position="174"/>
    </location>
</feature>
<keyword evidence="3" id="KW-0813">Transport</keyword>
<dbReference type="AlphaFoldDB" id="A0A3G2R3P8"/>
<dbReference type="PROSITE" id="PS50283">
    <property type="entry name" value="NA_SOLUT_SYMP_3"/>
    <property type="match status" value="1"/>
</dbReference>
<organism evidence="9 10">
    <name type="scientific">Biomaibacter acetigenes</name>
    <dbReference type="NCBI Taxonomy" id="2316383"/>
    <lineage>
        <taxon>Bacteria</taxon>
        <taxon>Bacillati</taxon>
        <taxon>Bacillota</taxon>
        <taxon>Clostridia</taxon>
        <taxon>Thermosediminibacterales</taxon>
        <taxon>Tepidanaerobacteraceae</taxon>
        <taxon>Biomaibacter</taxon>
    </lineage>
</organism>
<dbReference type="InterPro" id="IPR001734">
    <property type="entry name" value="Na/solute_symporter"/>
</dbReference>
<keyword evidence="5 8" id="KW-1133">Transmembrane helix</keyword>
<feature type="transmembrane region" description="Helical" evidence="8">
    <location>
        <begin position="356"/>
        <end position="376"/>
    </location>
</feature>
<feature type="transmembrane region" description="Helical" evidence="8">
    <location>
        <begin position="263"/>
        <end position="287"/>
    </location>
</feature>
<name>A0A3G2R3P8_9FIRM</name>
<dbReference type="InterPro" id="IPR038377">
    <property type="entry name" value="Na/Glc_symporter_sf"/>
</dbReference>
<protein>
    <submittedName>
        <fullName evidence="9">Sodium:solute symporter family protein</fullName>
    </submittedName>
</protein>
<sequence length="476" mass="50290">MLDLTAAHIVGIFITLVGITLVGIYSGRNIKSSADFAVGGRRAGSLIVAGTIIGTLVGGASTIGTAQLAFVYGFSAWWFNLGAGIGCLILALFFAKPLYNTNKHTVPQMLAEEFGPGAGPISSLFASLGIFLSVVAQVLSAVALLTAMLNISPLTAAIVSVILMAAYVVFGGVWGTGLVGIAKLLLIYLSMLVGGVIAFSGGGGLAGYKAVFPAFPYFSLFGRGFWIDFAAGFSLVIGVLSTQTYIQAVISGRSLKEAKAGTLISAAVIPPIGVAGTFIGLYMRIHFPDINPALAFPYFVLKTLNPWFGGIVLAALLIATVGGGAGLALGISTIFTNDIYSRYINKEADDASKLKFTRFMIVFVLALTLVFIAGNIKSLILNWNFMSMGLRGAGIFIPLCAALFFKGRINKNFAIFSMVIGPLSMLLGKNLLPQNIDPLFLGIAMNFITILIGFMWESIKERVSEKWDTADSHSKP</sequence>
<dbReference type="Proteomes" id="UP000280960">
    <property type="component" value="Chromosome"/>
</dbReference>
<dbReference type="GO" id="GO:0005886">
    <property type="term" value="C:plasma membrane"/>
    <property type="evidence" value="ECO:0007669"/>
    <property type="project" value="TreeGrafter"/>
</dbReference>
<feature type="transmembrane region" description="Helical" evidence="8">
    <location>
        <begin position="220"/>
        <end position="242"/>
    </location>
</feature>
<evidence type="ECO:0000256" key="7">
    <source>
        <dbReference type="RuleBase" id="RU362091"/>
    </source>
</evidence>
<feature type="transmembrane region" description="Helical" evidence="8">
    <location>
        <begin position="46"/>
        <end position="70"/>
    </location>
</feature>
<dbReference type="CDD" id="cd10322">
    <property type="entry name" value="SLC5sbd"/>
    <property type="match status" value="1"/>
</dbReference>
<evidence type="ECO:0000256" key="2">
    <source>
        <dbReference type="ARBA" id="ARBA00006434"/>
    </source>
</evidence>
<keyword evidence="6 8" id="KW-0472">Membrane</keyword>
<feature type="transmembrane region" description="Helical" evidence="8">
    <location>
        <begin position="6"/>
        <end position="25"/>
    </location>
</feature>
<evidence type="ECO:0000256" key="3">
    <source>
        <dbReference type="ARBA" id="ARBA00022448"/>
    </source>
</evidence>
<feature type="transmembrane region" description="Helical" evidence="8">
    <location>
        <begin position="76"/>
        <end position="95"/>
    </location>
</feature>
<evidence type="ECO:0000313" key="9">
    <source>
        <dbReference type="EMBL" id="AYO29971.1"/>
    </source>
</evidence>
<dbReference type="InterPro" id="IPR050277">
    <property type="entry name" value="Sodium:Solute_Symporter"/>
</dbReference>
<reference evidence="9 10" key="1">
    <citation type="submission" date="2018-10" db="EMBL/GenBank/DDBJ databases">
        <authorList>
            <person name="Zhang X."/>
        </authorList>
    </citation>
    <scope>NUCLEOTIDE SEQUENCE [LARGE SCALE GENOMIC DNA]</scope>
    <source>
        <strain evidence="9 10">SK-G1</strain>
    </source>
</reference>
<dbReference type="Gene3D" id="1.20.1730.10">
    <property type="entry name" value="Sodium/glucose cotransporter"/>
    <property type="match status" value="1"/>
</dbReference>
<evidence type="ECO:0000313" key="10">
    <source>
        <dbReference type="Proteomes" id="UP000280960"/>
    </source>
</evidence>
<evidence type="ECO:0000256" key="6">
    <source>
        <dbReference type="ARBA" id="ARBA00023136"/>
    </source>
</evidence>
<feature type="transmembrane region" description="Helical" evidence="8">
    <location>
        <begin position="124"/>
        <end position="148"/>
    </location>
</feature>
<keyword evidence="4 8" id="KW-0812">Transmembrane</keyword>
<feature type="transmembrane region" description="Helical" evidence="8">
    <location>
        <begin position="388"/>
        <end position="405"/>
    </location>
</feature>
<evidence type="ECO:0000256" key="8">
    <source>
        <dbReference type="SAM" id="Phobius"/>
    </source>
</evidence>
<evidence type="ECO:0000256" key="1">
    <source>
        <dbReference type="ARBA" id="ARBA00004141"/>
    </source>
</evidence>
<evidence type="ECO:0000256" key="5">
    <source>
        <dbReference type="ARBA" id="ARBA00022989"/>
    </source>
</evidence>
<feature type="transmembrane region" description="Helical" evidence="8">
    <location>
        <begin position="438"/>
        <end position="456"/>
    </location>
</feature>
<dbReference type="RefSeq" id="WP_122014268.1">
    <property type="nucleotide sequence ID" value="NZ_CP033169.1"/>
</dbReference>
<evidence type="ECO:0000256" key="4">
    <source>
        <dbReference type="ARBA" id="ARBA00022692"/>
    </source>
</evidence>
<feature type="transmembrane region" description="Helical" evidence="8">
    <location>
        <begin position="186"/>
        <end position="208"/>
    </location>
</feature>
<dbReference type="KEGG" id="bacg:D2962_04560"/>